<dbReference type="InterPro" id="IPR004176">
    <property type="entry name" value="Clp_R_N"/>
</dbReference>
<feature type="domain" description="Clp R" evidence="3">
    <location>
        <begin position="19"/>
        <end position="164"/>
    </location>
</feature>
<keyword evidence="1" id="KW-0677">Repeat</keyword>
<dbReference type="Pfam" id="PF02861">
    <property type="entry name" value="Clp_N"/>
    <property type="match status" value="1"/>
</dbReference>
<keyword evidence="2" id="KW-1133">Transmembrane helix</keyword>
<feature type="transmembrane region" description="Helical" evidence="2">
    <location>
        <begin position="258"/>
        <end position="282"/>
    </location>
</feature>
<evidence type="ECO:0000259" key="3">
    <source>
        <dbReference type="PROSITE" id="PS51903"/>
    </source>
</evidence>
<dbReference type="EMBL" id="MCIF01000002">
    <property type="protein sequence ID" value="RAQ97152.1"/>
    <property type="molecule type" value="Genomic_DNA"/>
</dbReference>
<dbReference type="Proteomes" id="UP000248706">
    <property type="component" value="Unassembled WGS sequence"/>
</dbReference>
<keyword evidence="2" id="KW-0812">Transmembrane</keyword>
<dbReference type="SUPFAM" id="SSF81923">
    <property type="entry name" value="Double Clp-N motif"/>
    <property type="match status" value="1"/>
</dbReference>
<feature type="transmembrane region" description="Helical" evidence="2">
    <location>
        <begin position="428"/>
        <end position="445"/>
    </location>
</feature>
<sequence length="581" mass="64127">MQQKSERGNDWGARRIPAFGRYSYRAKATLAAATYHALRAGRVWLDGHDLLLSLLDEPGEVIGSLLLRLGVDRARLAQVLGQGQQAEASMWEVDQIHEGLTPLARQILRAAVAEADSLQHTRIEPGHLFLGVLACRLNPLMSVLPAPEVALSLARAQVWATLQPAATTGQLAGQSVEPELVLLDLERQVQLKIELQQASGHLLLWRLLIGALSVFGLLILNSNNALGVPLPFDLSNWFAALERGGPLAWQPLPGWQPLFSVTVLLGVWLLLVVLTLLLVMLASFQTLTIEGILGQRRDLFWRAWGQAVLAWTGVYLVGVILASLLKALLPFWWWLLLWLLFVCFNLGQAAWGKRPFPWNGWPVQQWPSGEVVQRCADLLARRQLRARFCVLGSSVLLPAAILLATGWAGRLTIYLSETLLQAFPPEEVEILLAIAVAPYTARGLALRRPLLFSLHWLPLLAVVGLVGWFLAPGPLGVELLQLFSLPGCFLALGVGLLCLLTYRLLRIGGTYACDRQALQLTGNVLAFKNALVRLININGQLASGALFTPFLERLKRADLFLIQQGYQGRQAVAFSVEREER</sequence>
<evidence type="ECO:0000256" key="2">
    <source>
        <dbReference type="SAM" id="Phobius"/>
    </source>
</evidence>
<evidence type="ECO:0000313" key="5">
    <source>
        <dbReference type="Proteomes" id="UP000248706"/>
    </source>
</evidence>
<keyword evidence="2" id="KW-0472">Membrane</keyword>
<feature type="transmembrane region" description="Helical" evidence="2">
    <location>
        <begin position="303"/>
        <end position="325"/>
    </location>
</feature>
<organism evidence="4 5">
    <name type="scientific">Thermogemmatispora tikiterensis</name>
    <dbReference type="NCBI Taxonomy" id="1825093"/>
    <lineage>
        <taxon>Bacteria</taxon>
        <taxon>Bacillati</taxon>
        <taxon>Chloroflexota</taxon>
        <taxon>Ktedonobacteria</taxon>
        <taxon>Thermogemmatisporales</taxon>
        <taxon>Thermogemmatisporaceae</taxon>
        <taxon>Thermogemmatispora</taxon>
    </lineage>
</organism>
<evidence type="ECO:0000313" key="4">
    <source>
        <dbReference type="EMBL" id="RAQ97152.1"/>
    </source>
</evidence>
<dbReference type="Gene3D" id="1.10.1780.10">
    <property type="entry name" value="Clp, N-terminal domain"/>
    <property type="match status" value="1"/>
</dbReference>
<dbReference type="AlphaFoldDB" id="A0A328VLR5"/>
<dbReference type="PROSITE" id="PS51903">
    <property type="entry name" value="CLP_R"/>
    <property type="match status" value="1"/>
</dbReference>
<gene>
    <name evidence="4" type="ORF">A4R35_16555</name>
</gene>
<dbReference type="RefSeq" id="WP_112431303.1">
    <property type="nucleotide sequence ID" value="NZ_MCIF01000002.1"/>
</dbReference>
<accession>A0A328VLR5</accession>
<feature type="transmembrane region" description="Helical" evidence="2">
    <location>
        <begin position="202"/>
        <end position="220"/>
    </location>
</feature>
<evidence type="ECO:0000256" key="1">
    <source>
        <dbReference type="PROSITE-ProRule" id="PRU01251"/>
    </source>
</evidence>
<feature type="transmembrane region" description="Helical" evidence="2">
    <location>
        <begin position="483"/>
        <end position="505"/>
    </location>
</feature>
<keyword evidence="5" id="KW-1185">Reference proteome</keyword>
<name>A0A328VLR5_9CHLR</name>
<dbReference type="InterPro" id="IPR036628">
    <property type="entry name" value="Clp_N_dom_sf"/>
</dbReference>
<feature type="transmembrane region" description="Helical" evidence="2">
    <location>
        <begin position="331"/>
        <end position="351"/>
    </location>
</feature>
<reference evidence="4 5" key="1">
    <citation type="submission" date="2016-08" db="EMBL/GenBank/DDBJ databases">
        <title>Analysis of Carbohydrate Active Enzymes in Thermogemmatispora T81 Reveals Carbohydrate Degradation Ability.</title>
        <authorList>
            <person name="Tomazini A."/>
            <person name="Lal S."/>
            <person name="Stott M."/>
            <person name="Henrissat B."/>
            <person name="Polikarpov I."/>
            <person name="Sparling R."/>
            <person name="Levin D.B."/>
        </authorList>
    </citation>
    <scope>NUCLEOTIDE SEQUENCE [LARGE SCALE GENOMIC DNA]</scope>
    <source>
        <strain evidence="4 5">T81</strain>
    </source>
</reference>
<feature type="transmembrane region" description="Helical" evidence="2">
    <location>
        <begin position="388"/>
        <end position="408"/>
    </location>
</feature>
<feature type="transmembrane region" description="Helical" evidence="2">
    <location>
        <begin position="452"/>
        <end position="471"/>
    </location>
</feature>
<comment type="caution">
    <text evidence="4">The sequence shown here is derived from an EMBL/GenBank/DDBJ whole genome shotgun (WGS) entry which is preliminary data.</text>
</comment>
<proteinExistence type="predicted"/>
<protein>
    <recommendedName>
        <fullName evidence="3">Clp R domain-containing protein</fullName>
    </recommendedName>
</protein>
<dbReference type="OrthoDB" id="3628183at2"/>